<proteinExistence type="predicted"/>
<feature type="transmembrane region" description="Helical" evidence="1">
    <location>
        <begin position="42"/>
        <end position="61"/>
    </location>
</feature>
<feature type="non-terminal residue" evidence="2">
    <location>
        <position position="1"/>
    </location>
</feature>
<name>A0A382P1L5_9ZZZZ</name>
<protein>
    <submittedName>
        <fullName evidence="2">Uncharacterized protein</fullName>
    </submittedName>
</protein>
<dbReference type="EMBL" id="UINC01103445">
    <property type="protein sequence ID" value="SVC65842.1"/>
    <property type="molecule type" value="Genomic_DNA"/>
</dbReference>
<accession>A0A382P1L5</accession>
<evidence type="ECO:0000313" key="2">
    <source>
        <dbReference type="EMBL" id="SVC65842.1"/>
    </source>
</evidence>
<reference evidence="2" key="1">
    <citation type="submission" date="2018-05" db="EMBL/GenBank/DDBJ databases">
        <authorList>
            <person name="Lanie J.A."/>
            <person name="Ng W.-L."/>
            <person name="Kazmierczak K.M."/>
            <person name="Andrzejewski T.M."/>
            <person name="Davidsen T.M."/>
            <person name="Wayne K.J."/>
            <person name="Tettelin H."/>
            <person name="Glass J.I."/>
            <person name="Rusch D."/>
            <person name="Podicherti R."/>
            <person name="Tsui H.-C.T."/>
            <person name="Winkler M.E."/>
        </authorList>
    </citation>
    <scope>NUCLEOTIDE SEQUENCE</scope>
</reference>
<gene>
    <name evidence="2" type="ORF">METZ01_LOCUS318696</name>
</gene>
<organism evidence="2">
    <name type="scientific">marine metagenome</name>
    <dbReference type="NCBI Taxonomy" id="408172"/>
    <lineage>
        <taxon>unclassified sequences</taxon>
        <taxon>metagenomes</taxon>
        <taxon>ecological metagenomes</taxon>
    </lineage>
</organism>
<feature type="transmembrane region" description="Helical" evidence="1">
    <location>
        <begin position="16"/>
        <end position="35"/>
    </location>
</feature>
<keyword evidence="1" id="KW-0472">Membrane</keyword>
<evidence type="ECO:0000256" key="1">
    <source>
        <dbReference type="SAM" id="Phobius"/>
    </source>
</evidence>
<keyword evidence="1" id="KW-1133">Transmembrane helix</keyword>
<keyword evidence="1" id="KW-0812">Transmembrane</keyword>
<sequence length="91" mass="10059">HVVSAPIRLGVSSARLIITVTFLSLMVTTIWPYAAGWFGMRYLALVSLVDLILVYVLWSVWRDTSPDNAGRLSRILKANMVIGVMAVVLGR</sequence>
<dbReference type="AlphaFoldDB" id="A0A382P1L5"/>